<reference evidence="2" key="3">
    <citation type="journal article" date="2021" name="Syst. Appl. Microbiol.">
        <title>Roseomonas hellenica sp. nov., isolated from roots of wild-growing Alkanna tinctoria.</title>
        <authorList>
            <person name="Rat A."/>
            <person name="Naranjo H.D."/>
            <person name="Lebbe L."/>
            <person name="Cnockaert M."/>
            <person name="Krigas N."/>
            <person name="Grigoriadou K."/>
            <person name="Maloupa E."/>
            <person name="Willems A."/>
        </authorList>
    </citation>
    <scope>NUCLEOTIDE SEQUENCE</scope>
    <source>
        <strain evidence="2">LMG 31161</strain>
    </source>
</reference>
<evidence type="ECO:0000256" key="1">
    <source>
        <dbReference type="SAM" id="MobiDB-lite"/>
    </source>
</evidence>
<name>A0A9X9WEE7_9PROT</name>
<gene>
    <name evidence="3" type="ORF">GWK15_12970</name>
    <name evidence="2" type="ORF">GXW75_05565</name>
</gene>
<accession>A0A9X9WEE7</accession>
<reference evidence="3 4" key="2">
    <citation type="submission" date="2020-02" db="EMBL/GenBank/DDBJ databases">
        <authorList>
            <person name="Sun Q."/>
            <person name="Inoue M."/>
        </authorList>
    </citation>
    <scope>NUCLEOTIDE SEQUENCE [LARGE SCALE GENOMIC DNA]</scope>
    <source>
        <strain evidence="3 4">KCTC 22478</strain>
    </source>
</reference>
<evidence type="ECO:0000313" key="3">
    <source>
        <dbReference type="EMBL" id="NKE17857.1"/>
    </source>
</evidence>
<sequence length="404" mass="45498">MADAIVALSEPELLRAVEAAAVPFTPDQCDQHQRDWLAEVIHYRLHPKDKRRDRVGPQYQALERAWYQLFVHFNTMVASGEVVLWGRMEWPLARRDAEPLPAVWADELLYYPRRDTVLFRADVYRDVTAGPRTSAGTLEERQRATRNAAGSIPLAAALREWTDPALLSEVCRHERQHTSFEMAGLTTHLLLSKAQDLAQPSDQRWMLGAPDFTRFMAAWGGLENDFRARLVRGEFHLKGVMAKPRRELQPEILPGVWAADSVFDFQRGTVTIDDARYVAVTVSHGPGTHVGAVHDSIADTHDDGFSDTPVASPGATSSQKRGRKGVGPIIEEALREFWEVLFPQGAPAHPGRTTEFAARLIKRVEASRLWRGKQFPEHGTVRKHLPKIYERVLAEKDGRSQSGQ</sequence>
<keyword evidence="4" id="KW-1185">Reference proteome</keyword>
<dbReference type="EMBL" id="JAAEDK010000009">
    <property type="protein sequence ID" value="MBR0658707.1"/>
    <property type="molecule type" value="Genomic_DNA"/>
</dbReference>
<organism evidence="2 5">
    <name type="scientific">Neoroseomonas oryzicola</name>
    <dbReference type="NCBI Taxonomy" id="535904"/>
    <lineage>
        <taxon>Bacteria</taxon>
        <taxon>Pseudomonadati</taxon>
        <taxon>Pseudomonadota</taxon>
        <taxon>Alphaproteobacteria</taxon>
        <taxon>Acetobacterales</taxon>
        <taxon>Acetobacteraceae</taxon>
        <taxon>Neoroseomonas</taxon>
    </lineage>
</organism>
<dbReference type="AlphaFoldDB" id="A0A9X9WEE7"/>
<protein>
    <submittedName>
        <fullName evidence="2">Uncharacterized protein</fullName>
    </submittedName>
</protein>
<dbReference type="EMBL" id="JAAVUP010000003">
    <property type="protein sequence ID" value="NKE17857.1"/>
    <property type="molecule type" value="Genomic_DNA"/>
</dbReference>
<proteinExistence type="predicted"/>
<dbReference type="RefSeq" id="WP_168041754.1">
    <property type="nucleotide sequence ID" value="NZ_JAAEDK010000009.1"/>
</dbReference>
<evidence type="ECO:0000313" key="2">
    <source>
        <dbReference type="EMBL" id="MBR0658707.1"/>
    </source>
</evidence>
<reference evidence="2" key="1">
    <citation type="submission" date="2020-01" db="EMBL/GenBank/DDBJ databases">
        <authorList>
            <person name="Rat A."/>
        </authorList>
    </citation>
    <scope>NUCLEOTIDE SEQUENCE</scope>
    <source>
        <strain evidence="2">LMG 31161</strain>
    </source>
</reference>
<evidence type="ECO:0000313" key="4">
    <source>
        <dbReference type="Proteomes" id="UP000746741"/>
    </source>
</evidence>
<comment type="caution">
    <text evidence="2">The sequence shown here is derived from an EMBL/GenBank/DDBJ whole genome shotgun (WGS) entry which is preliminary data.</text>
</comment>
<dbReference type="Proteomes" id="UP000746741">
    <property type="component" value="Unassembled WGS sequence"/>
</dbReference>
<evidence type="ECO:0000313" key="5">
    <source>
        <dbReference type="Proteomes" id="UP001138708"/>
    </source>
</evidence>
<dbReference type="Proteomes" id="UP001138708">
    <property type="component" value="Unassembled WGS sequence"/>
</dbReference>
<feature type="region of interest" description="Disordered" evidence="1">
    <location>
        <begin position="299"/>
        <end position="325"/>
    </location>
</feature>